<gene>
    <name evidence="2" type="ORF">J2Z65_005282</name>
</gene>
<evidence type="ECO:0000313" key="3">
    <source>
        <dbReference type="Proteomes" id="UP001519344"/>
    </source>
</evidence>
<feature type="compositionally biased region" description="Basic and acidic residues" evidence="1">
    <location>
        <begin position="1"/>
        <end position="12"/>
    </location>
</feature>
<keyword evidence="3" id="KW-1185">Reference proteome</keyword>
<feature type="region of interest" description="Disordered" evidence="1">
    <location>
        <begin position="1"/>
        <end position="20"/>
    </location>
</feature>
<name>A0ABS4I7E4_9BACL</name>
<organism evidence="2 3">
    <name type="scientific">Paenibacillus aceris</name>
    <dbReference type="NCBI Taxonomy" id="869555"/>
    <lineage>
        <taxon>Bacteria</taxon>
        <taxon>Bacillati</taxon>
        <taxon>Bacillota</taxon>
        <taxon>Bacilli</taxon>
        <taxon>Bacillales</taxon>
        <taxon>Paenibacillaceae</taxon>
        <taxon>Paenibacillus</taxon>
    </lineage>
</organism>
<protein>
    <submittedName>
        <fullName evidence="2">Uncharacterized protein</fullName>
    </submittedName>
</protein>
<sequence length="50" mass="5458">MRLKAESSEHRGSASCPGAEPSELFVLSGLRVFPHPKGNDDPLFSRKATF</sequence>
<reference evidence="2 3" key="1">
    <citation type="submission" date="2021-03" db="EMBL/GenBank/DDBJ databases">
        <title>Genomic Encyclopedia of Type Strains, Phase IV (KMG-IV): sequencing the most valuable type-strain genomes for metagenomic binning, comparative biology and taxonomic classification.</title>
        <authorList>
            <person name="Goeker M."/>
        </authorList>
    </citation>
    <scope>NUCLEOTIDE SEQUENCE [LARGE SCALE GENOMIC DNA]</scope>
    <source>
        <strain evidence="2 3">DSM 24950</strain>
    </source>
</reference>
<proteinExistence type="predicted"/>
<dbReference type="Proteomes" id="UP001519344">
    <property type="component" value="Unassembled WGS sequence"/>
</dbReference>
<comment type="caution">
    <text evidence="2">The sequence shown here is derived from an EMBL/GenBank/DDBJ whole genome shotgun (WGS) entry which is preliminary data.</text>
</comment>
<dbReference type="EMBL" id="JAGGKV010000018">
    <property type="protein sequence ID" value="MBP1966024.1"/>
    <property type="molecule type" value="Genomic_DNA"/>
</dbReference>
<accession>A0ABS4I7E4</accession>
<evidence type="ECO:0000256" key="1">
    <source>
        <dbReference type="SAM" id="MobiDB-lite"/>
    </source>
</evidence>
<evidence type="ECO:0000313" key="2">
    <source>
        <dbReference type="EMBL" id="MBP1966024.1"/>
    </source>
</evidence>